<organism evidence="1 2">
    <name type="scientific">Triparma laevis f. longispina</name>
    <dbReference type="NCBI Taxonomy" id="1714387"/>
    <lineage>
        <taxon>Eukaryota</taxon>
        <taxon>Sar</taxon>
        <taxon>Stramenopiles</taxon>
        <taxon>Ochrophyta</taxon>
        <taxon>Bolidophyceae</taxon>
        <taxon>Parmales</taxon>
        <taxon>Triparmaceae</taxon>
        <taxon>Triparma</taxon>
    </lineage>
</organism>
<dbReference type="Pfam" id="PF14124">
    <property type="entry name" value="DUF4291"/>
    <property type="match status" value="2"/>
</dbReference>
<comment type="caution">
    <text evidence="1">The sequence shown here is derived from an EMBL/GenBank/DDBJ whole genome shotgun (WGS) entry which is preliminary data.</text>
</comment>
<gene>
    <name evidence="1" type="ORF">TrLO_g5492</name>
</gene>
<dbReference type="AlphaFoldDB" id="A0A9W7KUE3"/>
<keyword evidence="2" id="KW-1185">Reference proteome</keyword>
<dbReference type="Proteomes" id="UP001165122">
    <property type="component" value="Unassembled WGS sequence"/>
</dbReference>
<sequence>MLPKIVAEFDSDGVYFYQAFKTSIASFAITNQRFGGIDFNHIRGVNDIHPITPITSGDASASEARGVIQWDPARDLTCFDELARTRSNSNIPRKMLRSRAIQIGLQGGLSDFYVNNTLSIEDVTEQALEVGKAHEEKKEDCEKAIRAMFDADRLPIERAYEPEILKNVHKLRLGLLPGEAADRIALLGTNPGRGGVKNSTT</sequence>
<proteinExistence type="predicted"/>
<reference evidence="2" key="1">
    <citation type="journal article" date="2023" name="Commun. Biol.">
        <title>Genome analysis of Parmales, the sister group of diatoms, reveals the evolutionary specialization of diatoms from phago-mixotrophs to photoautotrophs.</title>
        <authorList>
            <person name="Ban H."/>
            <person name="Sato S."/>
            <person name="Yoshikawa S."/>
            <person name="Yamada K."/>
            <person name="Nakamura Y."/>
            <person name="Ichinomiya M."/>
            <person name="Sato N."/>
            <person name="Blanc-Mathieu R."/>
            <person name="Endo H."/>
            <person name="Kuwata A."/>
            <person name="Ogata H."/>
        </authorList>
    </citation>
    <scope>NUCLEOTIDE SEQUENCE [LARGE SCALE GENOMIC DNA]</scope>
    <source>
        <strain evidence="2">NIES 3700</strain>
    </source>
</reference>
<dbReference type="PANTHER" id="PTHR38567">
    <property type="entry name" value="DUF4291 DOMAIN-CONTAINING PROTEIN"/>
    <property type="match status" value="1"/>
</dbReference>
<evidence type="ECO:0000313" key="2">
    <source>
        <dbReference type="Proteomes" id="UP001165122"/>
    </source>
</evidence>
<evidence type="ECO:0000313" key="1">
    <source>
        <dbReference type="EMBL" id="GMI11676.1"/>
    </source>
</evidence>
<protein>
    <submittedName>
        <fullName evidence="1">Uncharacterized protein</fullName>
    </submittedName>
</protein>
<name>A0A9W7KUE3_9STRA</name>
<dbReference type="InterPro" id="IPR025633">
    <property type="entry name" value="DUF4291"/>
</dbReference>
<dbReference type="PANTHER" id="PTHR38567:SF1">
    <property type="entry name" value="DUF4291 DOMAIN-CONTAINING PROTEIN"/>
    <property type="match status" value="1"/>
</dbReference>
<accession>A0A9W7KUE3</accession>
<dbReference type="OrthoDB" id="203444at2759"/>
<dbReference type="EMBL" id="BRXW01000166">
    <property type="protein sequence ID" value="GMI11676.1"/>
    <property type="molecule type" value="Genomic_DNA"/>
</dbReference>